<protein>
    <submittedName>
        <fullName evidence="2">Uncharacterized protein</fullName>
    </submittedName>
</protein>
<accession>A0A3E1NII5</accession>
<proteinExistence type="predicted"/>
<dbReference type="RefSeq" id="WP_116847820.1">
    <property type="nucleotide sequence ID" value="NZ_QTJU01000004.1"/>
</dbReference>
<evidence type="ECO:0000256" key="1">
    <source>
        <dbReference type="SAM" id="SignalP"/>
    </source>
</evidence>
<feature type="chain" id="PRO_5017776221" evidence="1">
    <location>
        <begin position="25"/>
        <end position="139"/>
    </location>
</feature>
<name>A0A3E1NII5_9BACT</name>
<dbReference type="Proteomes" id="UP000261284">
    <property type="component" value="Unassembled WGS sequence"/>
</dbReference>
<sequence>MINLKRILLVTALVLAFTGVRSFAQTKTLSLQLLETPDRKEKIDFQLNNNGQDTAYYTISLQALINDEWKEADPDVLNNLPNKAVSVRAIAPGAKEPQSYAFSRLDAGTRNAAGRLRFKAQYGSNSDELDKTVYSETFK</sequence>
<feature type="signal peptide" evidence="1">
    <location>
        <begin position="1"/>
        <end position="24"/>
    </location>
</feature>
<gene>
    <name evidence="2" type="ORF">DXN05_13660</name>
</gene>
<dbReference type="EMBL" id="QTJU01000004">
    <property type="protein sequence ID" value="RFM27743.1"/>
    <property type="molecule type" value="Genomic_DNA"/>
</dbReference>
<evidence type="ECO:0000313" key="3">
    <source>
        <dbReference type="Proteomes" id="UP000261284"/>
    </source>
</evidence>
<dbReference type="AlphaFoldDB" id="A0A3E1NII5"/>
<keyword evidence="3" id="KW-1185">Reference proteome</keyword>
<reference evidence="2 3" key="1">
    <citation type="submission" date="2018-08" db="EMBL/GenBank/DDBJ databases">
        <title>Chitinophagaceae sp. K23C18032701, a novel bacterium isolated from forest soil.</title>
        <authorList>
            <person name="Wang C."/>
        </authorList>
    </citation>
    <scope>NUCLEOTIDE SEQUENCE [LARGE SCALE GENOMIC DNA]</scope>
    <source>
        <strain evidence="2 3">K23C18032701</strain>
    </source>
</reference>
<organism evidence="2 3">
    <name type="scientific">Deminuibacter soli</name>
    <dbReference type="NCBI Taxonomy" id="2291815"/>
    <lineage>
        <taxon>Bacteria</taxon>
        <taxon>Pseudomonadati</taxon>
        <taxon>Bacteroidota</taxon>
        <taxon>Chitinophagia</taxon>
        <taxon>Chitinophagales</taxon>
        <taxon>Chitinophagaceae</taxon>
        <taxon>Deminuibacter</taxon>
    </lineage>
</organism>
<comment type="caution">
    <text evidence="2">The sequence shown here is derived from an EMBL/GenBank/DDBJ whole genome shotgun (WGS) entry which is preliminary data.</text>
</comment>
<keyword evidence="1" id="KW-0732">Signal</keyword>
<evidence type="ECO:0000313" key="2">
    <source>
        <dbReference type="EMBL" id="RFM27743.1"/>
    </source>
</evidence>